<name>A0A5C1AJ45_9BACT</name>
<accession>A0A5C1AJ45</accession>
<dbReference type="Proteomes" id="UP000324974">
    <property type="component" value="Chromosome"/>
</dbReference>
<sequence>MLTTPPSSAICSLIPVDVRLRRAAVDRIAWRHAVEAWASSTDECRGRALLEDIDRAWQWRWCDQTFPHHDTIASVAELRQYVGVARSAAAVLATDWIADHARLWHLSCLLNDELFTALAGVRLNDPAAWTDGGVIRRFEHETFTAVRWPTPKHLLNYRPDEFAQRITSTCWAAMLSLNSTVPNPVRPFGRILQIEPVLDMVEAWARSGGITSPDNRPDGIPRFRGVGFPSPKKIVYGNLSAEGQPKPIAVLRAILEASDQLGTESFEEREIQRKAAVEGKLHTHLSKVRGLLKAVNYPETVQQHTDGEVMTYIYLAPDPPKRIE</sequence>
<dbReference type="EMBL" id="CP042425">
    <property type="protein sequence ID" value="QEL17722.1"/>
    <property type="molecule type" value="Genomic_DNA"/>
</dbReference>
<proteinExistence type="predicted"/>
<dbReference type="AlphaFoldDB" id="A0A5C1AJ45"/>
<gene>
    <name evidence="1" type="ORF">PX52LOC_04721</name>
</gene>
<dbReference type="KEGG" id="lrs:PX52LOC_04721"/>
<organism evidence="1 2">
    <name type="scientific">Limnoglobus roseus</name>
    <dbReference type="NCBI Taxonomy" id="2598579"/>
    <lineage>
        <taxon>Bacteria</taxon>
        <taxon>Pseudomonadati</taxon>
        <taxon>Planctomycetota</taxon>
        <taxon>Planctomycetia</taxon>
        <taxon>Gemmatales</taxon>
        <taxon>Gemmataceae</taxon>
        <taxon>Limnoglobus</taxon>
    </lineage>
</organism>
<evidence type="ECO:0000313" key="2">
    <source>
        <dbReference type="Proteomes" id="UP000324974"/>
    </source>
</evidence>
<keyword evidence="2" id="KW-1185">Reference proteome</keyword>
<protein>
    <submittedName>
        <fullName evidence="1">Uncharacterized protein</fullName>
    </submittedName>
</protein>
<evidence type="ECO:0000313" key="1">
    <source>
        <dbReference type="EMBL" id="QEL17722.1"/>
    </source>
</evidence>
<reference evidence="2" key="1">
    <citation type="submission" date="2019-08" db="EMBL/GenBank/DDBJ databases">
        <title>Limnoglobus roseus gen. nov., sp. nov., a novel freshwater planctomycete with a giant genome from the family Gemmataceae.</title>
        <authorList>
            <person name="Kulichevskaya I.S."/>
            <person name="Naumoff D.G."/>
            <person name="Miroshnikov K."/>
            <person name="Ivanova A."/>
            <person name="Philippov D.A."/>
            <person name="Hakobyan A."/>
            <person name="Rijpstra I.C."/>
            <person name="Sinninghe Damste J.S."/>
            <person name="Liesack W."/>
            <person name="Dedysh S.N."/>
        </authorList>
    </citation>
    <scope>NUCLEOTIDE SEQUENCE [LARGE SCALE GENOMIC DNA]</scope>
    <source>
        <strain evidence="2">PX52</strain>
    </source>
</reference>